<accession>A0A316I560</accession>
<evidence type="ECO:0000256" key="1">
    <source>
        <dbReference type="ARBA" id="ARBA00004236"/>
    </source>
</evidence>
<comment type="similarity">
    <text evidence="2">Belongs to the MmpS family.</text>
</comment>
<protein>
    <submittedName>
        <fullName evidence="8">MmpS family membrane protein</fullName>
    </submittedName>
</protein>
<organism evidence="8 9">
    <name type="scientific">Lentzea atacamensis</name>
    <dbReference type="NCBI Taxonomy" id="531938"/>
    <lineage>
        <taxon>Bacteria</taxon>
        <taxon>Bacillati</taxon>
        <taxon>Actinomycetota</taxon>
        <taxon>Actinomycetes</taxon>
        <taxon>Pseudonocardiales</taxon>
        <taxon>Pseudonocardiaceae</taxon>
        <taxon>Lentzea</taxon>
    </lineage>
</organism>
<evidence type="ECO:0000313" key="9">
    <source>
        <dbReference type="Proteomes" id="UP000246005"/>
    </source>
</evidence>
<sequence>MSQLPPEYGVAPPMHEMPRSPKWPWVLLLVVALLAVGGAVCGPRVVDAMSAQEPGPPPPPQPPRVLPPPPPTVKQVVVFEVNGSGKPLTVTATVGSTVQNEMNVTLPWTRTVEVPADEPSASVVLVVVAGPDGAEVHGKYTIDGRTVREGRASGPYGVLTITDS</sequence>
<feature type="compositionally biased region" description="Pro residues" evidence="7">
    <location>
        <begin position="54"/>
        <end position="71"/>
    </location>
</feature>
<evidence type="ECO:0000256" key="3">
    <source>
        <dbReference type="ARBA" id="ARBA00022475"/>
    </source>
</evidence>
<dbReference type="RefSeq" id="WP_109635429.1">
    <property type="nucleotide sequence ID" value="NZ_QGHB01000003.1"/>
</dbReference>
<evidence type="ECO:0000256" key="7">
    <source>
        <dbReference type="SAM" id="MobiDB-lite"/>
    </source>
</evidence>
<evidence type="ECO:0000256" key="2">
    <source>
        <dbReference type="ARBA" id="ARBA00007531"/>
    </source>
</evidence>
<proteinExistence type="inferred from homology"/>
<keyword evidence="5" id="KW-1133">Transmembrane helix</keyword>
<dbReference type="InterPro" id="IPR008693">
    <property type="entry name" value="MmpS"/>
</dbReference>
<keyword evidence="3" id="KW-1003">Cell membrane</keyword>
<dbReference type="Pfam" id="PF05423">
    <property type="entry name" value="Mycobact_memb"/>
    <property type="match status" value="1"/>
</dbReference>
<dbReference type="Gene3D" id="2.60.40.2880">
    <property type="entry name" value="MmpS1-5, C-terminal soluble domain"/>
    <property type="match status" value="1"/>
</dbReference>
<comment type="caution">
    <text evidence="8">The sequence shown here is derived from an EMBL/GenBank/DDBJ whole genome shotgun (WGS) entry which is preliminary data.</text>
</comment>
<keyword evidence="4" id="KW-0812">Transmembrane</keyword>
<gene>
    <name evidence="8" type="ORF">C8D88_10350</name>
</gene>
<feature type="region of interest" description="Disordered" evidence="7">
    <location>
        <begin position="50"/>
        <end position="71"/>
    </location>
</feature>
<keyword evidence="6" id="KW-0472">Membrane</keyword>
<dbReference type="GO" id="GO:0005886">
    <property type="term" value="C:plasma membrane"/>
    <property type="evidence" value="ECO:0007669"/>
    <property type="project" value="UniProtKB-SubCell"/>
</dbReference>
<dbReference type="Proteomes" id="UP000246005">
    <property type="component" value="Unassembled WGS sequence"/>
</dbReference>
<evidence type="ECO:0000256" key="5">
    <source>
        <dbReference type="ARBA" id="ARBA00022989"/>
    </source>
</evidence>
<reference evidence="8 9" key="1">
    <citation type="submission" date="2018-05" db="EMBL/GenBank/DDBJ databases">
        <title>Genomic Encyclopedia of Type Strains, Phase IV (KMG-IV): sequencing the most valuable type-strain genomes for metagenomic binning, comparative biology and taxonomic classification.</title>
        <authorList>
            <person name="Goeker M."/>
        </authorList>
    </citation>
    <scope>NUCLEOTIDE SEQUENCE [LARGE SCALE GENOMIC DNA]</scope>
    <source>
        <strain evidence="8 9">DSM 45480</strain>
    </source>
</reference>
<evidence type="ECO:0000313" key="8">
    <source>
        <dbReference type="EMBL" id="PWK87854.1"/>
    </source>
</evidence>
<name>A0A316I560_9PSEU</name>
<dbReference type="AlphaFoldDB" id="A0A316I560"/>
<evidence type="ECO:0000256" key="6">
    <source>
        <dbReference type="ARBA" id="ARBA00023136"/>
    </source>
</evidence>
<evidence type="ECO:0000256" key="4">
    <source>
        <dbReference type="ARBA" id="ARBA00022692"/>
    </source>
</evidence>
<comment type="subcellular location">
    <subcellularLocation>
        <location evidence="1">Cell membrane</location>
    </subcellularLocation>
</comment>
<dbReference type="InterPro" id="IPR038468">
    <property type="entry name" value="MmpS_C"/>
</dbReference>
<dbReference type="EMBL" id="QGHB01000003">
    <property type="protein sequence ID" value="PWK87854.1"/>
    <property type="molecule type" value="Genomic_DNA"/>
</dbReference>